<feature type="compositionally biased region" description="Polar residues" evidence="1">
    <location>
        <begin position="23"/>
        <end position="35"/>
    </location>
</feature>
<feature type="region of interest" description="Disordered" evidence="1">
    <location>
        <begin position="72"/>
        <end position="99"/>
    </location>
</feature>
<organism evidence="3">
    <name type="scientific">Lygus hesperus</name>
    <name type="common">Western plant bug</name>
    <dbReference type="NCBI Taxonomy" id="30085"/>
    <lineage>
        <taxon>Eukaryota</taxon>
        <taxon>Metazoa</taxon>
        <taxon>Ecdysozoa</taxon>
        <taxon>Arthropoda</taxon>
        <taxon>Hexapoda</taxon>
        <taxon>Insecta</taxon>
        <taxon>Pterygota</taxon>
        <taxon>Neoptera</taxon>
        <taxon>Paraneoptera</taxon>
        <taxon>Hemiptera</taxon>
        <taxon>Heteroptera</taxon>
        <taxon>Panheteroptera</taxon>
        <taxon>Cimicomorpha</taxon>
        <taxon>Miridae</taxon>
        <taxon>Mirini</taxon>
        <taxon>Lygus</taxon>
    </lineage>
</organism>
<dbReference type="AlphaFoldDB" id="A0A0A9YKP5"/>
<evidence type="ECO:0000259" key="2">
    <source>
        <dbReference type="PROSITE" id="PS51497"/>
    </source>
</evidence>
<dbReference type="InterPro" id="IPR023340">
    <property type="entry name" value="UMA"/>
</dbReference>
<dbReference type="PROSITE" id="PS51497">
    <property type="entry name" value="UMA"/>
    <property type="match status" value="1"/>
</dbReference>
<evidence type="ECO:0000256" key="1">
    <source>
        <dbReference type="SAM" id="MobiDB-lite"/>
    </source>
</evidence>
<accession>A0A0A9YKP5</accession>
<feature type="domain" description="UMA" evidence="2">
    <location>
        <begin position="105"/>
        <end position="156"/>
    </location>
</feature>
<reference evidence="3" key="1">
    <citation type="journal article" date="2014" name="PLoS ONE">
        <title>Transcriptome-Based Identification of ABC Transporters in the Western Tarnished Plant Bug Lygus hesperus.</title>
        <authorList>
            <person name="Hull J.J."/>
            <person name="Chaney K."/>
            <person name="Geib S.M."/>
            <person name="Fabrick J.A."/>
            <person name="Brent C.S."/>
            <person name="Walsh D."/>
            <person name="Lavine L.C."/>
        </authorList>
    </citation>
    <scope>NUCLEOTIDE SEQUENCE</scope>
</reference>
<proteinExistence type="predicted"/>
<sequence>MNWLFGSKRKPPEVFVADDTPEGFTNVTMRNSSYESPLPPYPPIPRPDASAAPAYPYAAPYPPAPYPPLTAYGVPKPSYGSPTPSQGAPASPYGIPSRPAVTNPLDSVPFVLAPSLTAARTRSRNEFDSYRAQMISLKDKLATTYTYDFSLERSVIQDYSNGL</sequence>
<reference evidence="3" key="2">
    <citation type="submission" date="2014-07" db="EMBL/GenBank/DDBJ databases">
        <authorList>
            <person name="Hull J."/>
        </authorList>
    </citation>
    <scope>NUCLEOTIDE SEQUENCE</scope>
</reference>
<gene>
    <name evidence="3" type="ORF">CM83_50045</name>
</gene>
<feature type="compositionally biased region" description="Pro residues" evidence="1">
    <location>
        <begin position="37"/>
        <end position="46"/>
    </location>
</feature>
<dbReference type="EMBL" id="GBHO01011408">
    <property type="protein sequence ID" value="JAG32196.1"/>
    <property type="molecule type" value="Transcribed_RNA"/>
</dbReference>
<evidence type="ECO:0000313" key="3">
    <source>
        <dbReference type="EMBL" id="JAG32196.1"/>
    </source>
</evidence>
<feature type="region of interest" description="Disordered" evidence="1">
    <location>
        <begin position="14"/>
        <end position="46"/>
    </location>
</feature>
<protein>
    <recommendedName>
        <fullName evidence="2">UMA domain-containing protein</fullName>
    </recommendedName>
</protein>
<name>A0A0A9YKP5_LYGHE</name>